<feature type="region of interest" description="Disordered" evidence="1">
    <location>
        <begin position="1"/>
        <end position="33"/>
    </location>
</feature>
<dbReference type="EMBL" id="FZOQ01000019">
    <property type="protein sequence ID" value="SNS98090.1"/>
    <property type="molecule type" value="Genomic_DNA"/>
</dbReference>
<dbReference type="InterPro" id="IPR047650">
    <property type="entry name" value="Transpos_IS110"/>
</dbReference>
<keyword evidence="3" id="KW-1185">Reference proteome</keyword>
<dbReference type="RefSeq" id="WP_089320675.1">
    <property type="nucleotide sequence ID" value="NZ_FZOQ01000019.1"/>
</dbReference>
<dbReference type="OrthoDB" id="9815354at2"/>
<dbReference type="Proteomes" id="UP000198432">
    <property type="component" value="Unassembled WGS sequence"/>
</dbReference>
<dbReference type="PANTHER" id="PTHR33055">
    <property type="entry name" value="TRANSPOSASE FOR INSERTION SEQUENCE ELEMENT IS1111A"/>
    <property type="match status" value="1"/>
</dbReference>
<protein>
    <recommendedName>
        <fullName evidence="4">Transposase IS116/IS110/IS902 family protein</fullName>
    </recommendedName>
</protein>
<proteinExistence type="predicted"/>
<accession>A0A239IWU9</accession>
<gene>
    <name evidence="2" type="ORF">SAMN06296052_11953</name>
</gene>
<name>A0A239IWU9_9BACT</name>
<reference evidence="3" key="1">
    <citation type="submission" date="2017-06" db="EMBL/GenBank/DDBJ databases">
        <authorList>
            <person name="Varghese N."/>
            <person name="Submissions S."/>
        </authorList>
    </citation>
    <scope>NUCLEOTIDE SEQUENCE [LARGE SCALE GENOMIC DNA]</scope>
    <source>
        <strain evidence="3">NKM1</strain>
    </source>
</reference>
<organism evidence="2 3">
    <name type="scientific">Pontibacter ummariensis</name>
    <dbReference type="NCBI Taxonomy" id="1610492"/>
    <lineage>
        <taxon>Bacteria</taxon>
        <taxon>Pseudomonadati</taxon>
        <taxon>Bacteroidota</taxon>
        <taxon>Cytophagia</taxon>
        <taxon>Cytophagales</taxon>
        <taxon>Hymenobacteraceae</taxon>
        <taxon>Pontibacter</taxon>
    </lineage>
</organism>
<evidence type="ECO:0000313" key="2">
    <source>
        <dbReference type="EMBL" id="SNS98090.1"/>
    </source>
</evidence>
<dbReference type="AlphaFoldDB" id="A0A239IWU9"/>
<dbReference type="PANTHER" id="PTHR33055:SF13">
    <property type="entry name" value="TRANSPOSASE"/>
    <property type="match status" value="1"/>
</dbReference>
<evidence type="ECO:0000256" key="1">
    <source>
        <dbReference type="SAM" id="MobiDB-lite"/>
    </source>
</evidence>
<evidence type="ECO:0000313" key="3">
    <source>
        <dbReference type="Proteomes" id="UP000198432"/>
    </source>
</evidence>
<evidence type="ECO:0008006" key="4">
    <source>
        <dbReference type="Google" id="ProtNLM"/>
    </source>
</evidence>
<sequence length="116" mass="12806">MSGNAGAGIEHNPSHNCPNTKVSGGRVLSSHTPKGSNHFKIALRNAANVIGNLKETHLSDFLKRLAFRKGRLAAVSVTARKLAVIIWHMLTYRVPYNPPTQYLFLGEKESFSWYSG</sequence>